<proteinExistence type="predicted"/>
<dbReference type="Pfam" id="PF18962">
    <property type="entry name" value="Por_Secre_tail"/>
    <property type="match status" value="1"/>
</dbReference>
<dbReference type="PROSITE" id="PS51470">
    <property type="entry name" value="FG_GAP"/>
    <property type="match status" value="1"/>
</dbReference>
<sequence length="887" mass="90209">MKKILLFILFPILNFGQTKIGANIDGEPIASYNGRSVSLSSNGNTLAVGAPGNDQRGNETGYVHVFQNVSGEWTRLGFFVFGEAAGDNSGYSTSLSADGVMLAVGSPYNDGNGTNAGSVRVYIYSGNSWDKIGNDIDGEAAGDNSGTSISLSGDGSTVAVGSPYNDGNGTDAGSVRVYQRNVSGIWTKIGADIDGEAAGDNSGTSVSLSTDGTTLAVGSPRNDGSGIDAGSVRIYKYISGTWTQIGTDIDGEAAGDNSGTSISLSSDGDALAIGANGNDGNGSDAGSVRVYKNVSGTWTKTGADLDGEAAGDNSGASVSLSSDGNTLAIGVPLNDGSGAEAGSARIYKYISDTWTQIGTDIDGEAAGDNSGTSISLSGDGTTLAIGAPLNDGSGTDAGCVRGYKNVSGTWTKIGVDINKEFGGGFSGKSVSVSGDGSTVAIGAVLSEANGFGYQTGSVRVYKNVSGIWTKIGDDLDGEASIDYCGWSVSLSYDGTILAIGSYANDTSGDEAGSVRVYQNISGIWTQIGASIGGEALYDDSGWSVSLSDDGTVVAIGAPYNDAKGNATGSVRVYKNILGTWTKIGADIDGEEAGDNSGASISLSGDGTILAIGASYNSGSGRFAGSVRVYKNVSDTWTQIGADIDGEAAEDRSGYSVSLSRDGTTVAIGAPYNRGGTNEGGSVRVYKNVLGTWTKIGADIDGETYNDNSGWSVSLSSDGTVLAIGTPHNAGNGVQSGSVRVYQNISGTWTKIGTDIDGERAGDYSGISISISGNGTTLAIGSPANDDSGDTVGSVRVFDLSALLETALSSDSFVLANFSVYPNPASELVNISLQEDLILEKVNVYNIIGKLVKTEKKSVISVSSLAKGNYFFEVITNKGKAVKKIIVQ</sequence>
<dbReference type="Gene3D" id="2.130.10.130">
    <property type="entry name" value="Integrin alpha, N-terminal"/>
    <property type="match status" value="4"/>
</dbReference>
<dbReference type="Proteomes" id="UP000257136">
    <property type="component" value="Unassembled WGS sequence"/>
</dbReference>
<evidence type="ECO:0000256" key="1">
    <source>
        <dbReference type="ARBA" id="ARBA00022729"/>
    </source>
</evidence>
<dbReference type="PANTHER" id="PTHR36220">
    <property type="entry name" value="UNNAMED PRODUCT"/>
    <property type="match status" value="1"/>
</dbReference>
<dbReference type="OrthoDB" id="1403372at2"/>
<dbReference type="AlphaFoldDB" id="A0A3E0EDQ6"/>
<gene>
    <name evidence="5" type="ORF">C8P67_10918</name>
</gene>
<comment type="caution">
    <text evidence="5">The sequence shown here is derived from an EMBL/GenBank/DDBJ whole genome shotgun (WGS) entry which is preliminary data.</text>
</comment>
<keyword evidence="6" id="KW-1185">Reference proteome</keyword>
<reference evidence="5 6" key="1">
    <citation type="submission" date="2018-08" db="EMBL/GenBank/DDBJ databases">
        <title>Genomic Encyclopedia of Archaeal and Bacterial Type Strains, Phase II (KMG-II): from individual species to whole genera.</title>
        <authorList>
            <person name="Goeker M."/>
        </authorList>
    </citation>
    <scope>NUCLEOTIDE SEQUENCE [LARGE SCALE GENOMIC DNA]</scope>
    <source>
        <strain evidence="5 6">DSM 100880</strain>
    </source>
</reference>
<keyword evidence="3" id="KW-0325">Glycoprotein</keyword>
<accession>A0A3E0EDQ6</accession>
<dbReference type="SUPFAM" id="SSF82171">
    <property type="entry name" value="DPP6 N-terminal domain-like"/>
    <property type="match status" value="1"/>
</dbReference>
<evidence type="ECO:0000256" key="3">
    <source>
        <dbReference type="ARBA" id="ARBA00023180"/>
    </source>
</evidence>
<organism evidence="5 6">
    <name type="scientific">Flavobacterium aquicola</name>
    <dbReference type="NCBI Taxonomy" id="1682742"/>
    <lineage>
        <taxon>Bacteria</taxon>
        <taxon>Pseudomonadati</taxon>
        <taxon>Bacteroidota</taxon>
        <taxon>Flavobacteriia</taxon>
        <taxon>Flavobacteriales</taxon>
        <taxon>Flavobacteriaceae</taxon>
        <taxon>Flavobacterium</taxon>
    </lineage>
</organism>
<dbReference type="InterPro" id="IPR011043">
    <property type="entry name" value="Gal_Oxase/kelch_b-propeller"/>
</dbReference>
<dbReference type="InterPro" id="IPR013519">
    <property type="entry name" value="Int_alpha_beta-p"/>
</dbReference>
<dbReference type="Pfam" id="PF14312">
    <property type="entry name" value="FG-GAP_2"/>
    <property type="match status" value="2"/>
</dbReference>
<dbReference type="SUPFAM" id="SSF50965">
    <property type="entry name" value="Galactose oxidase, central domain"/>
    <property type="match status" value="3"/>
</dbReference>
<evidence type="ECO:0000259" key="4">
    <source>
        <dbReference type="Pfam" id="PF18962"/>
    </source>
</evidence>
<keyword evidence="1" id="KW-0732">Signal</keyword>
<feature type="domain" description="Secretion system C-terminal sorting" evidence="4">
    <location>
        <begin position="819"/>
        <end position="886"/>
    </location>
</feature>
<dbReference type="RefSeq" id="WP_115813984.1">
    <property type="nucleotide sequence ID" value="NZ_QUNI01000009.1"/>
</dbReference>
<dbReference type="InterPro" id="IPR028994">
    <property type="entry name" value="Integrin_alpha_N"/>
</dbReference>
<dbReference type="SMART" id="SM00191">
    <property type="entry name" value="Int_alpha"/>
    <property type="match status" value="6"/>
</dbReference>
<keyword evidence="2" id="KW-0677">Repeat</keyword>
<dbReference type="InterPro" id="IPR026444">
    <property type="entry name" value="Secre_tail"/>
</dbReference>
<evidence type="ECO:0000313" key="6">
    <source>
        <dbReference type="Proteomes" id="UP000257136"/>
    </source>
</evidence>
<protein>
    <submittedName>
        <fullName evidence="5">Putative secreted protein (Por secretion system target)</fullName>
    </submittedName>
</protein>
<dbReference type="InterPro" id="IPR013517">
    <property type="entry name" value="FG-GAP"/>
</dbReference>
<dbReference type="EMBL" id="QUNI01000009">
    <property type="protein sequence ID" value="REG96375.1"/>
    <property type="molecule type" value="Genomic_DNA"/>
</dbReference>
<name>A0A3E0EDQ6_9FLAO</name>
<evidence type="ECO:0000256" key="2">
    <source>
        <dbReference type="ARBA" id="ARBA00022737"/>
    </source>
</evidence>
<evidence type="ECO:0000313" key="5">
    <source>
        <dbReference type="EMBL" id="REG96375.1"/>
    </source>
</evidence>
<dbReference type="PANTHER" id="PTHR36220:SF1">
    <property type="entry name" value="GAMMA TUBULIN COMPLEX COMPONENT C-TERMINAL DOMAIN-CONTAINING PROTEIN"/>
    <property type="match status" value="1"/>
</dbReference>
<dbReference type="NCBIfam" id="TIGR04183">
    <property type="entry name" value="Por_Secre_tail"/>
    <property type="match status" value="1"/>
</dbReference>